<dbReference type="Proteomes" id="UP000008044">
    <property type="component" value="Chromosome"/>
</dbReference>
<organism evidence="2 3">
    <name type="scientific">Pectobacterium parmentieri</name>
    <dbReference type="NCBI Taxonomy" id="1905730"/>
    <lineage>
        <taxon>Bacteria</taxon>
        <taxon>Pseudomonadati</taxon>
        <taxon>Pseudomonadota</taxon>
        <taxon>Gammaproteobacteria</taxon>
        <taxon>Enterobacterales</taxon>
        <taxon>Pectobacteriaceae</taxon>
        <taxon>Pectobacterium</taxon>
    </lineage>
</organism>
<sequence length="215" mass="24282">MPPRSNTRGVIQHSKFFILKKKDSYANNRVKWVYPIKWEVSSLIPYLFHILIGVNGYHNAASAKAYIPMTMKSLMLKGKVKPALFHYEIFIFSLSTTPLSATKLNVNALDVDEHSEINPYHFSAPEDITPGTSLLSQRMNPRERQQQAVNAPPEGNSRSQPAADLPLKLVDNLALTQEVRPDHAQYKLAAEASWRQSIILPATLNHRDALRLPCK</sequence>
<dbReference type="KEGG" id="pec:W5S_0953"/>
<dbReference type="eggNOG" id="COG3188">
    <property type="taxonomic scope" value="Bacteria"/>
</dbReference>
<dbReference type="HOGENOM" id="CLU_1282207_0_0_6"/>
<protein>
    <submittedName>
        <fullName evidence="2">Uncharacterized protein</fullName>
    </submittedName>
</protein>
<evidence type="ECO:0000313" key="2">
    <source>
        <dbReference type="EMBL" id="AFI89071.1"/>
    </source>
</evidence>
<gene>
    <name evidence="2" type="ordered locus">W5S_0953</name>
</gene>
<evidence type="ECO:0000256" key="1">
    <source>
        <dbReference type="SAM" id="MobiDB-lite"/>
    </source>
</evidence>
<dbReference type="PATRIC" id="fig|1166016.3.peg.967"/>
<feature type="region of interest" description="Disordered" evidence="1">
    <location>
        <begin position="131"/>
        <end position="162"/>
    </location>
</feature>
<name>A0A0H3HZ07_PECPM</name>
<evidence type="ECO:0000313" key="3">
    <source>
        <dbReference type="Proteomes" id="UP000008044"/>
    </source>
</evidence>
<accession>A0A0H3HZ07</accession>
<dbReference type="EMBL" id="CP003415">
    <property type="protein sequence ID" value="AFI89071.1"/>
    <property type="molecule type" value="Genomic_DNA"/>
</dbReference>
<dbReference type="AlphaFoldDB" id="A0A0H3HZ07"/>
<reference evidence="2 3" key="1">
    <citation type="journal article" date="2012" name="J. Bacteriol.">
        <title>Genome sequence of Pectobacterium sp. strain SCC3193.</title>
        <authorList>
            <person name="Koskinen J.P."/>
            <person name="Laine P."/>
            <person name="Niemi O."/>
            <person name="Nykyri J."/>
            <person name="Harjunpaa H."/>
            <person name="Auvinen P."/>
            <person name="Paulin L."/>
            <person name="Pirhonen M."/>
            <person name="Palva T."/>
            <person name="Holm L."/>
        </authorList>
    </citation>
    <scope>NUCLEOTIDE SEQUENCE [LARGE SCALE GENOMIC DNA]</scope>
    <source>
        <strain evidence="2 3">SCC3193</strain>
    </source>
</reference>
<dbReference type="STRING" id="1905730.W5S_0953"/>
<proteinExistence type="predicted"/>